<dbReference type="GeneID" id="54580422"/>
<accession>A0A6A6I2M0</accession>
<proteinExistence type="predicted"/>
<dbReference type="EMBL" id="ML987202">
    <property type="protein sequence ID" value="KAF2244536.1"/>
    <property type="molecule type" value="Genomic_DNA"/>
</dbReference>
<keyword evidence="3" id="KW-1185">Reference proteome</keyword>
<dbReference type="OrthoDB" id="10057496at2759"/>
<feature type="region of interest" description="Disordered" evidence="1">
    <location>
        <begin position="1"/>
        <end position="36"/>
    </location>
</feature>
<dbReference type="Proteomes" id="UP000800094">
    <property type="component" value="Unassembled WGS sequence"/>
</dbReference>
<feature type="compositionally biased region" description="Pro residues" evidence="1">
    <location>
        <begin position="27"/>
        <end position="36"/>
    </location>
</feature>
<dbReference type="AlphaFoldDB" id="A0A6A6I2M0"/>
<evidence type="ECO:0000256" key="1">
    <source>
        <dbReference type="SAM" id="MobiDB-lite"/>
    </source>
</evidence>
<evidence type="ECO:0000313" key="3">
    <source>
        <dbReference type="Proteomes" id="UP000800094"/>
    </source>
</evidence>
<evidence type="ECO:0000313" key="2">
    <source>
        <dbReference type="EMBL" id="KAF2244536.1"/>
    </source>
</evidence>
<protein>
    <submittedName>
        <fullName evidence="2">Uncharacterized protein</fullName>
    </submittedName>
</protein>
<organism evidence="2 3">
    <name type="scientific">Trematosphaeria pertusa</name>
    <dbReference type="NCBI Taxonomy" id="390896"/>
    <lineage>
        <taxon>Eukaryota</taxon>
        <taxon>Fungi</taxon>
        <taxon>Dikarya</taxon>
        <taxon>Ascomycota</taxon>
        <taxon>Pezizomycotina</taxon>
        <taxon>Dothideomycetes</taxon>
        <taxon>Pleosporomycetidae</taxon>
        <taxon>Pleosporales</taxon>
        <taxon>Massarineae</taxon>
        <taxon>Trematosphaeriaceae</taxon>
        <taxon>Trematosphaeria</taxon>
    </lineage>
</organism>
<dbReference type="RefSeq" id="XP_033679540.1">
    <property type="nucleotide sequence ID" value="XM_033827092.1"/>
</dbReference>
<gene>
    <name evidence="2" type="ORF">BU26DRAFT_508564</name>
</gene>
<name>A0A6A6I2M0_9PLEO</name>
<sequence length="317" mass="32828">MSGPPLGHPWPVNVGNNPTIAREFPPGVAPPGGAPGPVPVQQQVHVQHGVPAAQVVVEQHHIPAVGVGFGVGHPMPFGPMYGGGFGVQSAGPLAPPRMPWNTAGMFGNPIPGLAAMGVGLPPPPPFFAGGAVPPFAPGGPVWAGGVAPGLGVGMMGGMGMGMGMGGFFPGMHRPAPGMIAEAIAPEQPPQGDITQIGGGVPPGATHVESSEHTIIHLLKGPVYPWVNHGMPMEVEILHMASTTSINRLIQICNNNSPDNEGFAISECHEMVNGMWEKGQTFVFDDAMSRVLTIKDAGWDNQRNRTGGQSLHIFLHRV</sequence>
<reference evidence="2" key="1">
    <citation type="journal article" date="2020" name="Stud. Mycol.">
        <title>101 Dothideomycetes genomes: a test case for predicting lifestyles and emergence of pathogens.</title>
        <authorList>
            <person name="Haridas S."/>
            <person name="Albert R."/>
            <person name="Binder M."/>
            <person name="Bloem J."/>
            <person name="Labutti K."/>
            <person name="Salamov A."/>
            <person name="Andreopoulos B."/>
            <person name="Baker S."/>
            <person name="Barry K."/>
            <person name="Bills G."/>
            <person name="Bluhm B."/>
            <person name="Cannon C."/>
            <person name="Castanera R."/>
            <person name="Culley D."/>
            <person name="Daum C."/>
            <person name="Ezra D."/>
            <person name="Gonzalez J."/>
            <person name="Henrissat B."/>
            <person name="Kuo A."/>
            <person name="Liang C."/>
            <person name="Lipzen A."/>
            <person name="Lutzoni F."/>
            <person name="Magnuson J."/>
            <person name="Mondo S."/>
            <person name="Nolan M."/>
            <person name="Ohm R."/>
            <person name="Pangilinan J."/>
            <person name="Park H.-J."/>
            <person name="Ramirez L."/>
            <person name="Alfaro M."/>
            <person name="Sun H."/>
            <person name="Tritt A."/>
            <person name="Yoshinaga Y."/>
            <person name="Zwiers L.-H."/>
            <person name="Turgeon B."/>
            <person name="Goodwin S."/>
            <person name="Spatafora J."/>
            <person name="Crous P."/>
            <person name="Grigoriev I."/>
        </authorList>
    </citation>
    <scope>NUCLEOTIDE SEQUENCE</scope>
    <source>
        <strain evidence="2">CBS 122368</strain>
    </source>
</reference>